<comment type="caution">
    <text evidence="2">The sequence shown here is derived from an EMBL/GenBank/DDBJ whole genome shotgun (WGS) entry which is preliminary data.</text>
</comment>
<protein>
    <recommendedName>
        <fullName evidence="1">HD-GYP domain-containing protein</fullName>
    </recommendedName>
</protein>
<dbReference type="RefSeq" id="WP_146885316.1">
    <property type="nucleotide sequence ID" value="NZ_BJXB01000012.1"/>
</dbReference>
<keyword evidence="3" id="KW-1185">Reference proteome</keyword>
<evidence type="ECO:0000313" key="2">
    <source>
        <dbReference type="EMBL" id="GEM47230.1"/>
    </source>
</evidence>
<name>A0A511N300_DEIC1</name>
<reference evidence="2 3" key="1">
    <citation type="submission" date="2019-07" db="EMBL/GenBank/DDBJ databases">
        <title>Whole genome shotgun sequence of Deinococcus cellulosilyticus NBRC 106333.</title>
        <authorList>
            <person name="Hosoyama A."/>
            <person name="Uohara A."/>
            <person name="Ohji S."/>
            <person name="Ichikawa N."/>
        </authorList>
    </citation>
    <scope>NUCLEOTIDE SEQUENCE [LARGE SCALE GENOMIC DNA]</scope>
    <source>
        <strain evidence="2 3">NBRC 106333</strain>
    </source>
</reference>
<dbReference type="Gene3D" id="1.10.3210.10">
    <property type="entry name" value="Hypothetical protein af1432"/>
    <property type="match status" value="1"/>
</dbReference>
<dbReference type="PANTHER" id="PTHR45228:SF8">
    <property type="entry name" value="TWO-COMPONENT RESPONSE REGULATOR-RELATED"/>
    <property type="match status" value="1"/>
</dbReference>
<dbReference type="OrthoDB" id="71223at2"/>
<dbReference type="InterPro" id="IPR037522">
    <property type="entry name" value="HD_GYP_dom"/>
</dbReference>
<evidence type="ECO:0000313" key="3">
    <source>
        <dbReference type="Proteomes" id="UP000321306"/>
    </source>
</evidence>
<dbReference type="Pfam" id="PF13487">
    <property type="entry name" value="HD_5"/>
    <property type="match status" value="1"/>
</dbReference>
<dbReference type="SUPFAM" id="SSF109604">
    <property type="entry name" value="HD-domain/PDEase-like"/>
    <property type="match status" value="1"/>
</dbReference>
<dbReference type="SMART" id="SM00471">
    <property type="entry name" value="HDc"/>
    <property type="match status" value="1"/>
</dbReference>
<proteinExistence type="predicted"/>
<dbReference type="AlphaFoldDB" id="A0A511N300"/>
<dbReference type="InterPro" id="IPR003607">
    <property type="entry name" value="HD/PDEase_dom"/>
</dbReference>
<dbReference type="PANTHER" id="PTHR45228">
    <property type="entry name" value="CYCLIC DI-GMP PHOSPHODIESTERASE TM_0186-RELATED"/>
    <property type="match status" value="1"/>
</dbReference>
<feature type="domain" description="HD-GYP" evidence="1">
    <location>
        <begin position="136"/>
        <end position="331"/>
    </location>
</feature>
<organism evidence="2 3">
    <name type="scientific">Deinococcus cellulosilyticus (strain DSM 18568 / NBRC 106333 / KACC 11606 / 5516J-15)</name>
    <dbReference type="NCBI Taxonomy" id="1223518"/>
    <lineage>
        <taxon>Bacteria</taxon>
        <taxon>Thermotogati</taxon>
        <taxon>Deinococcota</taxon>
        <taxon>Deinococci</taxon>
        <taxon>Deinococcales</taxon>
        <taxon>Deinococcaceae</taxon>
        <taxon>Deinococcus</taxon>
    </lineage>
</organism>
<evidence type="ECO:0000259" key="1">
    <source>
        <dbReference type="PROSITE" id="PS51832"/>
    </source>
</evidence>
<dbReference type="CDD" id="cd00077">
    <property type="entry name" value="HDc"/>
    <property type="match status" value="1"/>
</dbReference>
<dbReference type="EMBL" id="BJXB01000012">
    <property type="protein sequence ID" value="GEM47230.1"/>
    <property type="molecule type" value="Genomic_DNA"/>
</dbReference>
<sequence>MESLQLPKLPAEVAQARILLYGSSDSGTLSLQALLQEEGFQKVQLTLDLDELEAPPLVDYPALIIAAPSFRHTARLRELWVQLRYPPGLLIVDDLSTSEQVFSTVLPAQVQGQLRHRQLQHTYSQLGIISVPECVFLHEVSGLVEALLQFNPPAEHEVHAADRVGRIAEHLALCCGFSASEASLLSKAALLHDFGKVFVPASILKKPGMLSVGEFEVIKGHTLLGHQVLKRQPGQVFQDAATIALSHHERWDGRGYPQGLCGQDIPLMARLVTLADVMDALLSERSYKPAWSVQDALSFMQMQSGSAFDPDLVIHLLHLPTEVFAEDVQVH</sequence>
<dbReference type="PROSITE" id="PS51832">
    <property type="entry name" value="HD_GYP"/>
    <property type="match status" value="1"/>
</dbReference>
<dbReference type="InterPro" id="IPR052020">
    <property type="entry name" value="Cyclic_di-GMP/3'3'-cGAMP_PDE"/>
</dbReference>
<gene>
    <name evidence="2" type="ORF">DC3_28650</name>
</gene>
<accession>A0A511N300</accession>
<dbReference type="Proteomes" id="UP000321306">
    <property type="component" value="Unassembled WGS sequence"/>
</dbReference>